<dbReference type="Gene3D" id="2.40.30.170">
    <property type="match status" value="1"/>
</dbReference>
<proteinExistence type="inferred from homology"/>
<evidence type="ECO:0000256" key="2">
    <source>
        <dbReference type="SAM" id="SignalP"/>
    </source>
</evidence>
<dbReference type="Gene3D" id="2.40.420.20">
    <property type="match status" value="1"/>
</dbReference>
<organism evidence="4 5">
    <name type="scientific">Agarivorans aestuarii</name>
    <dbReference type="NCBI Taxonomy" id="1563703"/>
    <lineage>
        <taxon>Bacteria</taxon>
        <taxon>Pseudomonadati</taxon>
        <taxon>Pseudomonadota</taxon>
        <taxon>Gammaproteobacteria</taxon>
        <taxon>Alteromonadales</taxon>
        <taxon>Alteromonadaceae</taxon>
        <taxon>Agarivorans</taxon>
    </lineage>
</organism>
<dbReference type="InterPro" id="IPR058625">
    <property type="entry name" value="MdtA-like_BSH"/>
</dbReference>
<reference evidence="4 5" key="2">
    <citation type="submission" date="2023-12" db="EMBL/GenBank/DDBJ databases">
        <authorList>
            <consortium name="Cladostephus spongiosus"/>
            <person name="Lorente B."/>
            <person name="Cabral C."/>
            <person name="Frias J."/>
            <person name="Faria J."/>
            <person name="Toubarro D."/>
        </authorList>
    </citation>
    <scope>NUCLEOTIDE SEQUENCE [LARGE SCALE GENOMIC DNA]</scope>
    <source>
        <strain evidence="4 5">ZMCS4</strain>
    </source>
</reference>
<dbReference type="Proteomes" id="UP001310248">
    <property type="component" value="Unassembled WGS sequence"/>
</dbReference>
<dbReference type="RefSeq" id="WP_329774546.1">
    <property type="nucleotide sequence ID" value="NZ_JAYDYW010000004.1"/>
</dbReference>
<name>A0ABU7G1S3_9ALTE</name>
<dbReference type="NCBIfam" id="TIGR01730">
    <property type="entry name" value="RND_mfp"/>
    <property type="match status" value="1"/>
</dbReference>
<evidence type="ECO:0000313" key="5">
    <source>
        <dbReference type="Proteomes" id="UP001310248"/>
    </source>
</evidence>
<accession>A0ABU7G1S3</accession>
<dbReference type="PANTHER" id="PTHR30469">
    <property type="entry name" value="MULTIDRUG RESISTANCE PROTEIN MDTA"/>
    <property type="match status" value="1"/>
</dbReference>
<protein>
    <submittedName>
        <fullName evidence="4">Efflux RND transporter periplasmic adaptor subunit</fullName>
    </submittedName>
</protein>
<sequence>MRTNLTNMAVWQRLSVVGVLMLFLQACEPAHSEPVTEIVKPVKLLEVPETFNAVDYNFVAQVQATSRAQLAFQVSGEIQQVNVRMGQFVKKGDLLAALDPHDFQLAVNARKAQFELEKARKKRSEQLFAKKLISEDNYDQVLTAFTEAQANLDQAVTDLAYTKLLAPFSGVVSLTYAKQYQFAGAKQPVLSLLGNEQLDLVFNLPVTITERLNLAELREAKLWVTLGNFKGVELPARFKEISTQPDPDTNSYTVTLTIVRPEHLNILPGMSGAVYVRNESEADNGLALPKGAFILINEQQAQVWRVVPETMRVEAVDVQLNQQGLVISGLEAGDSIVAAGAKSLSAGQIIRPWQREGGI</sequence>
<dbReference type="Gene3D" id="2.40.50.100">
    <property type="match status" value="1"/>
</dbReference>
<feature type="signal peptide" evidence="2">
    <location>
        <begin position="1"/>
        <end position="32"/>
    </location>
</feature>
<dbReference type="Gene3D" id="1.10.287.470">
    <property type="entry name" value="Helix hairpin bin"/>
    <property type="match status" value="1"/>
</dbReference>
<evidence type="ECO:0000313" key="4">
    <source>
        <dbReference type="EMBL" id="MEE1673202.1"/>
    </source>
</evidence>
<comment type="caution">
    <text evidence="4">The sequence shown here is derived from an EMBL/GenBank/DDBJ whole genome shotgun (WGS) entry which is preliminary data.</text>
</comment>
<feature type="domain" description="Multidrug resistance protein MdtA-like barrel-sandwich hybrid" evidence="3">
    <location>
        <begin position="68"/>
        <end position="182"/>
    </location>
</feature>
<evidence type="ECO:0000256" key="1">
    <source>
        <dbReference type="ARBA" id="ARBA00009477"/>
    </source>
</evidence>
<evidence type="ECO:0000259" key="3">
    <source>
        <dbReference type="Pfam" id="PF25917"/>
    </source>
</evidence>
<comment type="similarity">
    <text evidence="1">Belongs to the membrane fusion protein (MFP) (TC 8.A.1) family.</text>
</comment>
<gene>
    <name evidence="4" type="ORF">SNR37_002616</name>
</gene>
<dbReference type="SUPFAM" id="SSF111369">
    <property type="entry name" value="HlyD-like secretion proteins"/>
    <property type="match status" value="1"/>
</dbReference>
<dbReference type="EMBL" id="JAYDYW010000004">
    <property type="protein sequence ID" value="MEE1673202.1"/>
    <property type="molecule type" value="Genomic_DNA"/>
</dbReference>
<feature type="chain" id="PRO_5046945373" evidence="2">
    <location>
        <begin position="33"/>
        <end position="359"/>
    </location>
</feature>
<dbReference type="PROSITE" id="PS51257">
    <property type="entry name" value="PROKAR_LIPOPROTEIN"/>
    <property type="match status" value="1"/>
</dbReference>
<dbReference type="PANTHER" id="PTHR30469:SF20">
    <property type="entry name" value="EFFLUX RND TRANSPORTER PERIPLASMIC ADAPTOR SUBUNIT"/>
    <property type="match status" value="1"/>
</dbReference>
<dbReference type="Pfam" id="PF25917">
    <property type="entry name" value="BSH_RND"/>
    <property type="match status" value="1"/>
</dbReference>
<keyword evidence="5" id="KW-1185">Reference proteome</keyword>
<reference evidence="5" key="1">
    <citation type="submission" date="2023-07" db="EMBL/GenBank/DDBJ databases">
        <title>Draft genome sequence of Agarivorans aestuarii strain ZMCS4, a CAZymes producing bacteria isolated from the marine brown algae Clodostephus spongiosus.</title>
        <authorList>
            <person name="Lorente B."/>
            <person name="Cabral C."/>
            <person name="Frias J."/>
            <person name="Faria J."/>
            <person name="Toubarro D."/>
        </authorList>
    </citation>
    <scope>NUCLEOTIDE SEQUENCE [LARGE SCALE GENOMIC DNA]</scope>
    <source>
        <strain evidence="5">ZMCS4</strain>
    </source>
</reference>
<dbReference type="InterPro" id="IPR006143">
    <property type="entry name" value="RND_pump_MFP"/>
</dbReference>
<keyword evidence="2" id="KW-0732">Signal</keyword>